<dbReference type="KEGG" id="jli:EXU32_10055"/>
<protein>
    <submittedName>
        <fullName evidence="2">Aminoglycoside phosphotransferase family protein</fullName>
    </submittedName>
</protein>
<reference evidence="2 3" key="1">
    <citation type="submission" date="2019-02" db="EMBL/GenBank/DDBJ databases">
        <title>Genomic data mining of an Antarctic deep-sea actinobacterium, Janibacterlimosus P3-3-X1.</title>
        <authorList>
            <person name="Liao L."/>
            <person name="Chen B."/>
        </authorList>
    </citation>
    <scope>NUCLEOTIDE SEQUENCE [LARGE SCALE GENOMIC DNA]</scope>
    <source>
        <strain evidence="2 3">P3-3-X1</strain>
    </source>
</reference>
<dbReference type="Proteomes" id="UP000290408">
    <property type="component" value="Chromosome"/>
</dbReference>
<evidence type="ECO:0000259" key="1">
    <source>
        <dbReference type="Pfam" id="PF01636"/>
    </source>
</evidence>
<dbReference type="Gene3D" id="3.90.1200.10">
    <property type="match status" value="1"/>
</dbReference>
<accession>A0A4P6MUH1</accession>
<dbReference type="PANTHER" id="PTHR21310:SF42">
    <property type="entry name" value="BIFUNCTIONAL AAC_APH"/>
    <property type="match status" value="1"/>
</dbReference>
<name>A0A4P6MUH1_9MICO</name>
<dbReference type="PANTHER" id="PTHR21310">
    <property type="entry name" value="AMINOGLYCOSIDE PHOSPHOTRANSFERASE-RELATED-RELATED"/>
    <property type="match status" value="1"/>
</dbReference>
<dbReference type="OrthoDB" id="9797603at2"/>
<dbReference type="Gene3D" id="3.30.200.20">
    <property type="entry name" value="Phosphorylase Kinase, domain 1"/>
    <property type="match status" value="1"/>
</dbReference>
<keyword evidence="3" id="KW-1185">Reference proteome</keyword>
<dbReference type="InterPro" id="IPR011009">
    <property type="entry name" value="Kinase-like_dom_sf"/>
</dbReference>
<evidence type="ECO:0000313" key="3">
    <source>
        <dbReference type="Proteomes" id="UP000290408"/>
    </source>
</evidence>
<dbReference type="GO" id="GO:0016740">
    <property type="term" value="F:transferase activity"/>
    <property type="evidence" value="ECO:0007669"/>
    <property type="project" value="UniProtKB-KW"/>
</dbReference>
<gene>
    <name evidence="2" type="ORF">EXU32_10055</name>
</gene>
<dbReference type="AlphaFoldDB" id="A0A4P6MUH1"/>
<proteinExistence type="predicted"/>
<feature type="domain" description="Aminoglycoside phosphotransferase" evidence="1">
    <location>
        <begin position="31"/>
        <end position="269"/>
    </location>
</feature>
<dbReference type="Pfam" id="PF01636">
    <property type="entry name" value="APH"/>
    <property type="match status" value="1"/>
</dbReference>
<organism evidence="2 3">
    <name type="scientific">Janibacter limosus</name>
    <dbReference type="NCBI Taxonomy" id="53458"/>
    <lineage>
        <taxon>Bacteria</taxon>
        <taxon>Bacillati</taxon>
        <taxon>Actinomycetota</taxon>
        <taxon>Actinomycetes</taxon>
        <taxon>Micrococcales</taxon>
        <taxon>Intrasporangiaceae</taxon>
        <taxon>Janibacter</taxon>
    </lineage>
</organism>
<dbReference type="CDD" id="cd05155">
    <property type="entry name" value="APH_ChoK_like_1"/>
    <property type="match status" value="1"/>
</dbReference>
<keyword evidence="2" id="KW-0808">Transferase</keyword>
<dbReference type="EMBL" id="CP036164">
    <property type="protein sequence ID" value="QBF46566.1"/>
    <property type="molecule type" value="Genomic_DNA"/>
</dbReference>
<dbReference type="SUPFAM" id="SSF56112">
    <property type="entry name" value="Protein kinase-like (PK-like)"/>
    <property type="match status" value="1"/>
</dbReference>
<dbReference type="InterPro" id="IPR051678">
    <property type="entry name" value="AGP_Transferase"/>
</dbReference>
<dbReference type="RefSeq" id="WP_130629784.1">
    <property type="nucleotide sequence ID" value="NZ_CP036164.1"/>
</dbReference>
<evidence type="ECO:0000313" key="2">
    <source>
        <dbReference type="EMBL" id="QBF46566.1"/>
    </source>
</evidence>
<sequence>MYPDTVEVTTDLVTGLLRQQAPALLDGRALAPFAHGWDNEILALGDDLLVRCPRRALAGDLVRHEQEVLPLLAPRLPVAVPDIVHAGRPQGDYPWHWSVVRHLPGTVALDVVVADRAPFAPQLARALTALHQPVAVGEHPPTNAYRGVPLADREDATREAIAALASRPIHLPHGREVDAGEVTRRWESWSSAPAWGGPPVWVHGDVHAGNVLLDPVALIDFGDVTSGDPACDLAAAFLLFDAKGADDFIAEVQAVRPHDDATWTRARAWALRLALAIGLGPQGRLRDECGRVLDDLLT</sequence>
<dbReference type="InterPro" id="IPR002575">
    <property type="entry name" value="Aminoglycoside_PTrfase"/>
</dbReference>